<dbReference type="FunFam" id="2.60.40.60:FF:000286">
    <property type="entry name" value="Cadherin-related tumor suppressor"/>
    <property type="match status" value="1"/>
</dbReference>
<feature type="transmembrane region" description="Helical" evidence="20">
    <location>
        <begin position="4569"/>
        <end position="4592"/>
    </location>
</feature>
<feature type="domain" description="Laminin G" evidence="22">
    <location>
        <begin position="4369"/>
        <end position="4552"/>
    </location>
</feature>
<feature type="compositionally biased region" description="Low complexity" evidence="19">
    <location>
        <begin position="4891"/>
        <end position="4901"/>
    </location>
</feature>
<keyword evidence="6 21" id="KW-0732">Signal</keyword>
<dbReference type="FunFam" id="2.60.40.60:FF:000106">
    <property type="entry name" value="FAT atypical cadherin 4"/>
    <property type="match status" value="1"/>
</dbReference>
<dbReference type="GeneID" id="113204145"/>
<evidence type="ECO:0000313" key="26">
    <source>
        <dbReference type="RefSeq" id="XP_052123844.1"/>
    </source>
</evidence>
<feature type="domain" description="Cadherin" evidence="24">
    <location>
        <begin position="601"/>
        <end position="708"/>
    </location>
</feature>
<feature type="domain" description="Cadherin" evidence="24">
    <location>
        <begin position="3602"/>
        <end position="3701"/>
    </location>
</feature>
<keyword evidence="9" id="KW-0130">Cell adhesion</keyword>
<keyword evidence="4 18" id="KW-0245">EGF-like domain</keyword>
<feature type="domain" description="Cadherin" evidence="24">
    <location>
        <begin position="1879"/>
        <end position="1983"/>
    </location>
</feature>
<dbReference type="GO" id="GO:0001737">
    <property type="term" value="P:establishment of imaginal disc-derived wing hair orientation"/>
    <property type="evidence" value="ECO:0007669"/>
    <property type="project" value="UniProtKB-ARBA"/>
</dbReference>
<gene>
    <name evidence="26" type="primary">LOC113204145</name>
</gene>
<dbReference type="SMART" id="SM00181">
    <property type="entry name" value="EGF"/>
    <property type="match status" value="4"/>
</dbReference>
<dbReference type="GO" id="GO:0035159">
    <property type="term" value="P:regulation of tube length, open tracheal system"/>
    <property type="evidence" value="ECO:0007669"/>
    <property type="project" value="UniProtKB-ARBA"/>
</dbReference>
<dbReference type="FunFam" id="2.60.40.60:FF:000340">
    <property type="entry name" value="Protocadherin Fat 4"/>
    <property type="match status" value="1"/>
</dbReference>
<name>A0A9C6WY64_FRAOC</name>
<dbReference type="CDD" id="cd00054">
    <property type="entry name" value="EGF_CA"/>
    <property type="match status" value="3"/>
</dbReference>
<dbReference type="FunFam" id="2.60.40.60:FF:000029">
    <property type="entry name" value="Cadherin EGF LAG seven-pass G-type receptor 3"/>
    <property type="match status" value="1"/>
</dbReference>
<dbReference type="FunFam" id="2.60.40.60:FF:000037">
    <property type="entry name" value="FAT atypical cadherin 1"/>
    <property type="match status" value="1"/>
</dbReference>
<feature type="chain" id="PRO_5039215151" description="Protocadherin-16" evidence="21">
    <location>
        <begin position="29"/>
        <end position="5189"/>
    </location>
</feature>
<dbReference type="PROSITE" id="PS00232">
    <property type="entry name" value="CADHERIN_1"/>
    <property type="match status" value="16"/>
</dbReference>
<dbReference type="GO" id="GO:0016327">
    <property type="term" value="C:apicolateral plasma membrane"/>
    <property type="evidence" value="ECO:0007669"/>
    <property type="project" value="UniProtKB-ARBA"/>
</dbReference>
<evidence type="ECO:0000256" key="15">
    <source>
        <dbReference type="ARBA" id="ARBA00072299"/>
    </source>
</evidence>
<dbReference type="FunFam" id="2.60.40.60:FF:000039">
    <property type="entry name" value="FAT atypical cadherin 3"/>
    <property type="match status" value="1"/>
</dbReference>
<dbReference type="PROSITE" id="PS01186">
    <property type="entry name" value="EGF_2"/>
    <property type="match status" value="2"/>
</dbReference>
<dbReference type="FunFam" id="2.60.40.60:FF:000143">
    <property type="entry name" value="FAT atypical cadherin 4"/>
    <property type="match status" value="1"/>
</dbReference>
<dbReference type="InterPro" id="IPR001881">
    <property type="entry name" value="EGF-like_Ca-bd_dom"/>
</dbReference>
<dbReference type="FunFam" id="2.60.40.60:FF:000013">
    <property type="entry name" value="Cadherin EGF LAG seven-pass G-type receptor"/>
    <property type="match status" value="1"/>
</dbReference>
<dbReference type="SUPFAM" id="SSF49313">
    <property type="entry name" value="Cadherin-like"/>
    <property type="match status" value="34"/>
</dbReference>
<dbReference type="SUPFAM" id="SSF57196">
    <property type="entry name" value="EGF/Laminin"/>
    <property type="match status" value="2"/>
</dbReference>
<evidence type="ECO:0000256" key="11">
    <source>
        <dbReference type="ARBA" id="ARBA00023136"/>
    </source>
</evidence>
<evidence type="ECO:0000256" key="13">
    <source>
        <dbReference type="ARBA" id="ARBA00023180"/>
    </source>
</evidence>
<dbReference type="Pfam" id="PF00008">
    <property type="entry name" value="EGF"/>
    <property type="match status" value="1"/>
</dbReference>
<dbReference type="SMART" id="SM00179">
    <property type="entry name" value="EGF_CA"/>
    <property type="match status" value="3"/>
</dbReference>
<dbReference type="GO" id="GO:0007156">
    <property type="term" value="P:homophilic cell adhesion via plasma membrane adhesion molecules"/>
    <property type="evidence" value="ECO:0007669"/>
    <property type="project" value="InterPro"/>
</dbReference>
<feature type="domain" description="Cadherin" evidence="24">
    <location>
        <begin position="3383"/>
        <end position="3488"/>
    </location>
</feature>
<sequence length="5189" mass="555813">MCKAMRASVHALLHALCVLAQLALSVHAQGPWPGPGPGPGSGQGPGEQMQSRAVETRVQLEILEGQPRGTVVGGIPTKPGFTYRFNEPPRQFTLNATTGEIRTTTVLDRESLRNERYDLVVLSSQPTYPIEVRIVVVDVNDNSPEFPESSIAVSFSESAAAGTRLLLDAASDKDQGANGVSNDYQIVDGNVDDKFRLEVTDNPAGGAYLHLETTGKLDRETRANYRLNISARDGGTPPRHGYLQVNVTILDVNDNPPIFDHSDYTVSLNESVTPGSAVLQVMATDSDEGDNAKITYYLADLERQFVVDPETGVITTTESLDCPHQQSCPQTSQEGENAQPRRGSCPKSCVFTVFARDHGSPRQDGRTYVTVSLVDANDHDPTIRFNYFPATSTFATVDENAANGSVVAAISVVDKDEGLNGATTVGIAAGNELNHFRLDSLNDFDIVRVNGILDREQINKYNLTIVAADKGSPPRTATAFLIIQVNDVNDHEPVFTKSEYSAVLSELAPPGTYVAGITATDEDTGVNAQIYYAIVSGNDQQWFHVDAGSGLVTTRAALDREIQGTVELNISARDGGPNPKWAFTQLKVTILDENDESPRFSQDVINVSLPEGTPPNTLVAMLTAADHDQGTNGSVTYSLQADALQRYPGAFALDSITGQLTTKAKLDREAIPSYEIVVLARDQGSPLRSSTSTVHLTVSDVNDNSPVFYPVQYFVHVHDDTPLGTSVARVTAQDADEGDNAEIRFAVESGGEGLFHIDEATGVLSIKSPLRAAQKSLYRLRVSARDAGDRRAPEDALIEVVKTRKLEKLEFESERGYDFQVAEDDSREEAAVGRHVGQVKVRGEADSVRYSLVFGDVNKVFNMDERTGGLSTASRVDREQAATYRLTVAARSGLAYGQTTINVTVLDVNDNEPRFSREREDVRLAENSAVGQEVYLAHAQDRDAGVNSRILYSLSKNPDDQFRIVETTGVVYLNRPILTEPGTSMQLEVTATDSGRPALSSKNTVVVTVEDVNDHTPVFDHTSYETSLLESTPVNSRFFALAASDQDLGANGLVSYSITEGDGDGKFGVFPDGFLYVRSALDREEKDYYALTVTARDNGDPPRSSMVPVVIHVVDENDNAPEFNNATFNLVLRENEPPDTFVGKLMASDKDMGRNAELTYSIASPNNDFTVDPRNGFIKTLHMFDREELLRTTGQTVVTLEAYVADNGQPRLRDKVKVNVYITDVNDNPPRFLRTPYRTQVSEGSTVGTQVLRVYTMDADEGLNGDVFYSILAGDSEGRFAIDEATGQIALARPLDRETVSKYTLQVVAMDAGLNTRLNSSTTVVVDVLDENDNAPEFTQSESHIEVLETTAINTRLIQFRGSDADLGVNSEVTFSITAGNRRDTFHVDPASGELYLYKPLDFEDINAYTLNITASDGGSPRLSTTIPFRVTVLDSNDNPPAFPNTAIVRQIREGIPVNTPIVTVTAEDPDSGANGRIVYSITAQEPEGRNGRQHFGINPSTGVVHTLLPIDRESVDTFRLTVVASDQAEPAATRLSAEKLVTVIVEDVNDNAPVFTSMAAVVLPASGDVVTTVAARDADSGSNGLVTYELVSGDRELFGLERSSGILSLRRPPNPTFYRYELAVKATDEAVQVERLSTDAYMTVLAAGEPGPEFQGGAVRAQVAENMPAGTSVASVRAIVPSRPDAAVELYVTNVTACGSGAQAERLFAVDPKLGVISTTQPMDREAGPPSAPCYNIEIFATVAGAKRPQTQTTMVTVSVLDRNDSPPSFRGSPLSFLVSEELAVGQSVATLAATDPDTIGELSYALVEQAANTSGAPAASPFTLDARTGVIRLRDALDREVQDAYRLLVRASDGVQATDAFVTIQVTDTNDNPPVFSQWAYSMEVREDAARGARVGQVTAKDQDEGPNGLVSYSVVSDWGNDIFALHPQTGIFTLASRLDYEEVQHYIFVVQASDAGRPSLSSTLTVFINVVDVNDNAPLFDPMSYSDEVWENVTAGASVVTVSATDLDSGANGRLEYAITGGDDEDEFSMSPNGTIVTRRALDREAKASYSLVVTATDCADPPSARLSSTVQVSITVRDVNDNAPEFITPSETSVGENVSPGTVLLAVKAVDKDEGRNGYVEYSLDAVEAVDAESGAVAASNVVDDVMFSLGPADGLLRVAGRLDREVRSAYKLRVTARDRGDPPRATTAHVVVHVLDENDNSPVFDPKQYSATVAENASIGASVLQVSATDMDDGDNGRVRYSIWSGDDNRDFSISEDGGVVRVAKNLNFERKSRYVLTVRAEDCAGEQGSARYDTAVIAINVADINDNPPTFLDSPYLAYVVEGVVPPPNGFVLRVHAFDADSPPFNGQVRYFLKEGDPDLFRIDASTGDISLQRALDREEQAEHILTLVAMDTGTPPLTGSGTVRVVVQDVNDHSPEFEREGRQGYRSTARENAAPGTVILHAKATDMDEGLNARIRYSLLGEHSERFAVDADTGVVSLAAQLDREELAEYHLTLIAKDSSATDPRATAVNLTVTVLDENDNEPRFDETQYTVLVPAGTAAGEFVFGAEAVDADDGDNGRVRYSLSGDDATLFRCDSVTGIVTAGGTLSTDPHRVYGVRVTARDAGSPQRSASADLMVRVAPAGLFPTFRGPRVAKFTLQEDVKEAGAAPRVVTRVAATSPKRGAAATIHYAIAGGNAGGALRVDELSGDVIVSNGLDYETAPHCEVWVEARDSDRPPLRSLVQLLVNVTDANDNAPVMEQGLYNASVMEEEFAPIRVLRVRATDRDSGLNGQLSYRLAPGQDGDGAFGVDPRTGEIFTKTKLDRETVASYQLQVEAVDEGRPQLTGNAAVLVTVLDKNDNPPRFSRLFSVNVTENSDIGTFVIRVTSTDLDEGENANATYSFTENPGEKFAIDPISGNVTVAGSLDREQHDEYVLKVAAVDGAWRQETPLTVTIQDVNDNAPEFEHSYYSFNFPELQPSGVAVVGQVTAADRDKQGPNSVISYSLKHPSDMFSVDPASGEVLSKRRLRYKHTALGWSPENQFPLTILATDNGKPPMSSECLVTVNVVDANNNAPVFAQHSYFVPVPESATVGRSLLKVVAKDDKDYGLNAELEYMKVGGNGSELLAVDKMTGKISLVQPLRAQGVNRLLQTYSITVRAVDKGVPPQSDETTVVVVVTGENKHSPVFKAPSSQVFVPENEPVGATILTVQADDADVGPNGEVRYAISGGNDQGQFAVHPRTGVVTIVRPLDYDTMPEHHLNITATDLGLDARSATASLTVMLTDINDNPPVFNQTTYTASIPENSPPGTVVFTARASDADSPKNAVIHYSIVGGSGKDVFDVDTRTGVVTAKIIFDYEERTQYTLDLLAANPDSSQYGSARLVVHITGVNEYYPRFVQPVFHLDVSEAAEVGTSVGIIQATDQDQGEDSKVYYLLVGSSNDRGFSIAPETGVVTVFRGLDRETQNRVVLTVMAKNAGSIRGNDTDEAQVIISIQDGNDPPEFLQAVYEAQVSEAAAPGSLVTTVRAVDRDVRSNNNQFAYSILGGSGAHSFKVDPQTGEVETTMPLDREAMSAYTITVGAIDSGSPPETGTTVVRVLVEDVNDNAPRFDDHTVGYVAENEPAGTSVMVLSATDADLPPNGAPFKYRLVGGRHRDLVTLDSATGLLRTAHTIDRETTDSLDLLVEVEDSGSPPQRAQHPVTVTVLDQNDSPSSPRALHLLVFAPPSAPSSTMADGSPPSAALGVVADVRPNDPDATGDYRCKMVPPGPSRTVPLSIPRACQLHANAMAQPGGAYSINVMANDGVHADVTNVVTVEIQAVDNDTVEGTVTVRVDNLTASMFLDSHYKDLVDVVRSALPQDDHLSVLAYSVQERDAGVEVAVAARGQRGYHSRAAVLQALQRRQDRLGKLVGGRPLVLGYSPCQRAACHEGAVCSDALRLVAPALPLRLTDSPSLALATPVLHRDVQCRCADGFTGARCDRRQDPCAANPCQNGGACRRQGQDYSCVCPTHTEGRHCERERGDACSENPCRNGGSCRGDGASFFCLCRPGFRGNQCEAVADSCRPNPCLHGGACVALKPGYRCTCPDGRYGRHCERSAFGFRELSYAAFPSLDASTNDISVVFATSKPDALLVYNFGAQTGGRSDFVALELVGGKAVFSFGGARTAISSLTVGPPSLADASWHKVTATRNGRVVSLSVAACTDNGDSCGECRPDDESCYATDMGGTGTLNFNGHPMMVGGLQAADPVLERPGQISNDDFVGCVHSVSVNGRPLNLSSPLHSRGVETTCGRPGSLCARTQPRTVGLQDLDSEEVPPQGVSRLAPRCGSLGSCVDRWTSSACECSTGVGATGVLAPDCVESLQPSTLADGAFLSFRVSDMHRRMQLLDQVYRGTTRWHGRDKHHHHQHHHHHPKTLSVSFRTVRRDGLILYAASNKDFTAIELRGGVLVYMSRAGAAGSPVNMTVSDWEPLWDGRWHNVTLESRGRALRLLLDGRRAGDELDPNGVHDFLDPYLTTLSVGGAVRDTFHAPDAPQAFEGCVANLTINAEVQPLNGSGSILAAHAHGKVWAGCAGPVGVGAAAAPDPLSIGITLVIVFFVILLVVILVSFVVFRLRRHSKEKGAGPGGSPGTTLVTAGGLLPGGVGGDLGRLHGVEGVGGDLLRAHHPELIAKKYKERDLEQQRPQRPDIIEREVVGKSPPLPMPPPPHHPHDATSMDPSMDMPEHYDLENASSIAPSDIDIVYHYKGYREGARKYKASPAPAPSAPPNPTSYHHKHMQQGLQQAAAHAAHRHTPFMQHPSRDSPRSMVLPPAPPAPAARVDSPPSVANSGGGGGGGGGRVQHQSTPLARLSPSSEVSSQPRILTLQDISGKPLQSALLATTSSSGTVGVGKDACSALHSNSERSLNSPVMSQLSSHSGSGSRKLCKPGHQAIGHQAISSLPLQHPQDMPLPNHVGSHVGPHPSHASHASSLAEEMQRFNHNPPRNSSLVSTLDAVSSTPHHRGMGHGHRGHMHHQDDDMDDLDDNHSAHSTTTDESGNDSFTCSEIEYDNNSVGTGTCGDVRGTCEDDDDDDEATDTGRGSSPLAGPMSGVHSGKPSLPPPPSYDGFDSSFRGSLSTLVASDDDLSTHMGVHGLGHPHSPSHGPHGPLSPSATALGWDYLLNWGPNFQSLVGVFKDIAELPDSVNGRGVPVPASLRLPASPTKPSEEYV</sequence>
<dbReference type="PROSITE" id="PS00022">
    <property type="entry name" value="EGF_1"/>
    <property type="match status" value="4"/>
</dbReference>
<comment type="subcellular location">
    <subcellularLocation>
        <location evidence="1">Apical cell membrane</location>
    </subcellularLocation>
    <subcellularLocation>
        <location evidence="2">Cell membrane</location>
        <topology evidence="2">Single-pass type I membrane protein</topology>
    </subcellularLocation>
</comment>
<evidence type="ECO:0000256" key="5">
    <source>
        <dbReference type="ARBA" id="ARBA00022692"/>
    </source>
</evidence>
<comment type="caution">
    <text evidence="18">Lacks conserved residue(s) required for the propagation of feature annotation.</text>
</comment>
<dbReference type="GO" id="GO:0051239">
    <property type="term" value="P:regulation of multicellular organismal process"/>
    <property type="evidence" value="ECO:0007669"/>
    <property type="project" value="UniProtKB-ARBA"/>
</dbReference>
<feature type="region of interest" description="Disordered" evidence="19">
    <location>
        <begin position="4676"/>
        <end position="4699"/>
    </location>
</feature>
<feature type="compositionally biased region" description="Acidic residues" evidence="19">
    <location>
        <begin position="5046"/>
        <end position="5055"/>
    </location>
</feature>
<dbReference type="FunFam" id="2.60.40.60:FF:000104">
    <property type="entry name" value="cadherin-23 isoform X1"/>
    <property type="match status" value="1"/>
</dbReference>
<feature type="domain" description="Cadherin" evidence="24">
    <location>
        <begin position="1124"/>
        <end position="1232"/>
    </location>
</feature>
<dbReference type="FunFam" id="2.60.120.200:FF:000207">
    <property type="entry name" value="Cadherin-related tumor suppressor"/>
    <property type="match status" value="1"/>
</dbReference>
<feature type="domain" description="Cadherin" evidence="24">
    <location>
        <begin position="3174"/>
        <end position="3278"/>
    </location>
</feature>
<evidence type="ECO:0000256" key="3">
    <source>
        <dbReference type="ARBA" id="ARBA00022475"/>
    </source>
</evidence>
<evidence type="ECO:0000256" key="7">
    <source>
        <dbReference type="ARBA" id="ARBA00022737"/>
    </source>
</evidence>
<evidence type="ECO:0000256" key="2">
    <source>
        <dbReference type="ARBA" id="ARBA00004251"/>
    </source>
</evidence>
<feature type="region of interest" description="Disordered" evidence="19">
    <location>
        <begin position="4880"/>
        <end position="4908"/>
    </location>
</feature>
<evidence type="ECO:0000256" key="16">
    <source>
        <dbReference type="ARBA" id="ARBA00079083"/>
    </source>
</evidence>
<feature type="compositionally biased region" description="Basic residues" evidence="19">
    <location>
        <begin position="4979"/>
        <end position="4992"/>
    </location>
</feature>
<dbReference type="GO" id="GO:0016339">
    <property type="term" value="P:calcium-dependent cell-cell adhesion via plasma membrane cell adhesion molecules"/>
    <property type="evidence" value="ECO:0007669"/>
    <property type="project" value="UniProtKB-ARBA"/>
</dbReference>
<feature type="domain" description="Cadherin" evidence="24">
    <location>
        <begin position="260"/>
        <end position="383"/>
    </location>
</feature>
<feature type="domain" description="Cadherin" evidence="24">
    <location>
        <begin position="389"/>
        <end position="495"/>
    </location>
</feature>
<dbReference type="PANTHER" id="PTHR24026">
    <property type="entry name" value="FAT ATYPICAL CADHERIN-RELATED"/>
    <property type="match status" value="1"/>
</dbReference>
<feature type="domain" description="Cadherin" evidence="24">
    <location>
        <begin position="1656"/>
        <end position="1771"/>
    </location>
</feature>
<dbReference type="GO" id="GO:0016324">
    <property type="term" value="C:apical plasma membrane"/>
    <property type="evidence" value="ECO:0007669"/>
    <property type="project" value="UniProtKB-SubCell"/>
</dbReference>
<feature type="disulfide bond" evidence="18">
    <location>
        <begin position="3991"/>
        <end position="4000"/>
    </location>
</feature>
<feature type="disulfide bond" evidence="18">
    <location>
        <begin position="4068"/>
        <end position="4077"/>
    </location>
</feature>
<dbReference type="SMART" id="SM00112">
    <property type="entry name" value="CA"/>
    <property type="match status" value="34"/>
</dbReference>
<evidence type="ECO:0000256" key="18">
    <source>
        <dbReference type="PROSITE-ProRule" id="PRU00076"/>
    </source>
</evidence>
<dbReference type="KEGG" id="foc:113204145"/>
<feature type="domain" description="Laminin G" evidence="22">
    <location>
        <begin position="4079"/>
        <end position="4271"/>
    </location>
</feature>
<dbReference type="InterPro" id="IPR000742">
    <property type="entry name" value="EGF"/>
</dbReference>
<dbReference type="FunFam" id="2.60.40.60:FF:000035">
    <property type="entry name" value="Protocadherin Fat 3"/>
    <property type="match status" value="1"/>
</dbReference>
<evidence type="ECO:0000259" key="22">
    <source>
        <dbReference type="PROSITE" id="PS50025"/>
    </source>
</evidence>
<keyword evidence="3" id="KW-1003">Cell membrane</keyword>
<dbReference type="Pfam" id="PF00028">
    <property type="entry name" value="Cadherin"/>
    <property type="match status" value="32"/>
</dbReference>
<feature type="domain" description="Cadherin" evidence="24">
    <location>
        <begin position="2851"/>
        <end position="2951"/>
    </location>
</feature>
<feature type="compositionally biased region" description="Polar residues" evidence="19">
    <location>
        <begin position="320"/>
        <end position="336"/>
    </location>
</feature>
<feature type="compositionally biased region" description="Polar residues" evidence="19">
    <location>
        <begin position="5008"/>
        <end position="5035"/>
    </location>
</feature>
<dbReference type="GO" id="GO:0035332">
    <property type="term" value="P:positive regulation of hippo signaling"/>
    <property type="evidence" value="ECO:0007669"/>
    <property type="project" value="UniProtKB-ARBA"/>
</dbReference>
<dbReference type="GO" id="GO:0048589">
    <property type="term" value="P:developmental growth"/>
    <property type="evidence" value="ECO:0007669"/>
    <property type="project" value="UniProtKB-ARBA"/>
</dbReference>
<dbReference type="PRINTS" id="PR00205">
    <property type="entry name" value="CADHERIN"/>
</dbReference>
<feature type="domain" description="Cadherin" evidence="24">
    <location>
        <begin position="1020"/>
        <end position="1123"/>
    </location>
</feature>
<dbReference type="InterPro" id="IPR015919">
    <property type="entry name" value="Cadherin-like_sf"/>
</dbReference>
<keyword evidence="8 17" id="KW-0106">Calcium</keyword>
<keyword evidence="7" id="KW-0677">Repeat</keyword>
<feature type="domain" description="Cadherin" evidence="24">
    <location>
        <begin position="2746"/>
        <end position="2851"/>
    </location>
</feature>
<dbReference type="SUPFAM" id="SSF49899">
    <property type="entry name" value="Concanavalin A-like lectins/glucanases"/>
    <property type="match status" value="2"/>
</dbReference>
<feature type="domain" description="EGF-like" evidence="23">
    <location>
        <begin position="3965"/>
        <end position="4001"/>
    </location>
</feature>
<feature type="domain" description="Cadherin" evidence="24">
    <location>
        <begin position="1233"/>
        <end position="1338"/>
    </location>
</feature>
<evidence type="ECO:0000256" key="9">
    <source>
        <dbReference type="ARBA" id="ARBA00022889"/>
    </source>
</evidence>
<dbReference type="Gene3D" id="2.60.40.60">
    <property type="entry name" value="Cadherins"/>
    <property type="match status" value="34"/>
</dbReference>
<dbReference type="Pfam" id="PF00054">
    <property type="entry name" value="Laminin_G_1"/>
    <property type="match status" value="1"/>
</dbReference>
<dbReference type="Pfam" id="PF25374">
    <property type="entry name" value="Cadherin_FAT4_N"/>
    <property type="match status" value="1"/>
</dbReference>
<feature type="domain" description="Cadherin" evidence="24">
    <location>
        <begin position="1772"/>
        <end position="1878"/>
    </location>
</feature>
<accession>A0A9C6WY64</accession>
<dbReference type="Proteomes" id="UP000504606">
    <property type="component" value="Unplaced"/>
</dbReference>
<feature type="domain" description="Cadherin" evidence="24">
    <location>
        <begin position="2952"/>
        <end position="3063"/>
    </location>
</feature>
<evidence type="ECO:0000256" key="4">
    <source>
        <dbReference type="ARBA" id="ARBA00022536"/>
    </source>
</evidence>
<dbReference type="PROSITE" id="PS50025">
    <property type="entry name" value="LAM_G_DOMAIN"/>
    <property type="match status" value="2"/>
</dbReference>
<feature type="domain" description="EGF-like" evidence="23">
    <location>
        <begin position="4004"/>
        <end position="4040"/>
    </location>
</feature>
<feature type="compositionally biased region" description="Low complexity" evidence="19">
    <location>
        <begin position="4758"/>
        <end position="4767"/>
    </location>
</feature>
<evidence type="ECO:0000259" key="24">
    <source>
        <dbReference type="PROSITE" id="PS50268"/>
    </source>
</evidence>
<protein>
    <recommendedName>
        <fullName evidence="15">Protocadherin-16</fullName>
    </recommendedName>
    <alternativeName>
        <fullName evidence="16">Protein dachsous homolog 1</fullName>
    </alternativeName>
</protein>
<keyword evidence="12 18" id="KW-1015">Disulfide bond</keyword>
<feature type="domain" description="Cadherin" evidence="24">
    <location>
        <begin position="709"/>
        <end position="915"/>
    </location>
</feature>
<keyword evidence="10 20" id="KW-1133">Transmembrane helix</keyword>
<dbReference type="OrthoDB" id="6252479at2759"/>
<evidence type="ECO:0000256" key="19">
    <source>
        <dbReference type="SAM" id="MobiDB-lite"/>
    </source>
</evidence>
<dbReference type="PROSITE" id="PS50026">
    <property type="entry name" value="EGF_3"/>
    <property type="match status" value="3"/>
</dbReference>
<proteinExistence type="predicted"/>
<evidence type="ECO:0000256" key="10">
    <source>
        <dbReference type="ARBA" id="ARBA00022989"/>
    </source>
</evidence>
<feature type="domain" description="Cadherin" evidence="24">
    <location>
        <begin position="3489"/>
        <end position="3594"/>
    </location>
</feature>
<dbReference type="GO" id="GO:0007157">
    <property type="term" value="P:heterophilic cell-cell adhesion via plasma membrane cell adhesion molecules"/>
    <property type="evidence" value="ECO:0007669"/>
    <property type="project" value="UniProtKB-ARBA"/>
</dbReference>
<evidence type="ECO:0000256" key="12">
    <source>
        <dbReference type="ARBA" id="ARBA00023157"/>
    </source>
</evidence>
<feature type="region of interest" description="Disordered" evidence="19">
    <location>
        <begin position="4734"/>
        <end position="4840"/>
    </location>
</feature>
<dbReference type="PANTHER" id="PTHR24026:SF126">
    <property type="entry name" value="PROTOCADHERIN FAT 4"/>
    <property type="match status" value="1"/>
</dbReference>
<dbReference type="FunFam" id="2.60.40.60:FF:000321">
    <property type="entry name" value="Cadherin-related tumor suppressor"/>
    <property type="match status" value="1"/>
</dbReference>
<feature type="domain" description="Cadherin" evidence="24">
    <location>
        <begin position="1444"/>
        <end position="1556"/>
    </location>
</feature>
<feature type="domain" description="Cadherin" evidence="24">
    <location>
        <begin position="2428"/>
        <end position="2532"/>
    </location>
</feature>
<evidence type="ECO:0000256" key="14">
    <source>
        <dbReference type="ARBA" id="ARBA00062150"/>
    </source>
</evidence>
<feature type="compositionally biased region" description="Gly residues" evidence="19">
    <location>
        <begin position="4809"/>
        <end position="4819"/>
    </location>
</feature>
<dbReference type="InterPro" id="IPR001791">
    <property type="entry name" value="Laminin_G"/>
</dbReference>
<evidence type="ECO:0000259" key="23">
    <source>
        <dbReference type="PROSITE" id="PS50026"/>
    </source>
</evidence>
<keyword evidence="13" id="KW-0325">Glycoprotein</keyword>
<dbReference type="FunFam" id="2.60.40.60:FF:000116">
    <property type="entry name" value="Dachsous cadherin-related 2"/>
    <property type="match status" value="2"/>
</dbReference>
<feature type="region of interest" description="Disordered" evidence="19">
    <location>
        <begin position="320"/>
        <end position="343"/>
    </location>
</feature>
<evidence type="ECO:0000256" key="20">
    <source>
        <dbReference type="SAM" id="Phobius"/>
    </source>
</evidence>
<organism evidence="25 26">
    <name type="scientific">Frankliniella occidentalis</name>
    <name type="common">Western flower thrips</name>
    <name type="synonym">Euthrips occidentalis</name>
    <dbReference type="NCBI Taxonomy" id="133901"/>
    <lineage>
        <taxon>Eukaryota</taxon>
        <taxon>Metazoa</taxon>
        <taxon>Ecdysozoa</taxon>
        <taxon>Arthropoda</taxon>
        <taxon>Hexapoda</taxon>
        <taxon>Insecta</taxon>
        <taxon>Pterygota</taxon>
        <taxon>Neoptera</taxon>
        <taxon>Paraneoptera</taxon>
        <taxon>Thysanoptera</taxon>
        <taxon>Terebrantia</taxon>
        <taxon>Thripoidea</taxon>
        <taxon>Thripidae</taxon>
        <taxon>Frankliniella</taxon>
    </lineage>
</organism>
<evidence type="ECO:0000256" key="17">
    <source>
        <dbReference type="PROSITE-ProRule" id="PRU00043"/>
    </source>
</evidence>
<feature type="compositionally biased region" description="Polar residues" evidence="19">
    <location>
        <begin position="4821"/>
        <end position="4840"/>
    </location>
</feature>
<dbReference type="RefSeq" id="XP_052123844.1">
    <property type="nucleotide sequence ID" value="XM_052267884.1"/>
</dbReference>
<dbReference type="GO" id="GO:0016477">
    <property type="term" value="P:cell migration"/>
    <property type="evidence" value="ECO:0007669"/>
    <property type="project" value="UniProtKB-ARBA"/>
</dbReference>
<feature type="domain" description="Cadherin" evidence="24">
    <location>
        <begin position="3064"/>
        <end position="3173"/>
    </location>
</feature>
<dbReference type="CDD" id="cd00110">
    <property type="entry name" value="LamG"/>
    <property type="match status" value="2"/>
</dbReference>
<feature type="compositionally biased region" description="Low complexity" evidence="19">
    <location>
        <begin position="5114"/>
        <end position="5129"/>
    </location>
</feature>
<feature type="compositionally biased region" description="Polar residues" evidence="19">
    <location>
        <begin position="4880"/>
        <end position="4890"/>
    </location>
</feature>
<dbReference type="SMART" id="SM00282">
    <property type="entry name" value="LamG"/>
    <property type="match status" value="2"/>
</dbReference>
<evidence type="ECO:0000256" key="1">
    <source>
        <dbReference type="ARBA" id="ARBA00004221"/>
    </source>
</evidence>
<evidence type="ECO:0000256" key="8">
    <source>
        <dbReference type="ARBA" id="ARBA00022837"/>
    </source>
</evidence>
<feature type="disulfide bond" evidence="18">
    <location>
        <begin position="4030"/>
        <end position="4039"/>
    </location>
</feature>
<dbReference type="PROSITE" id="PS50268">
    <property type="entry name" value="CADHERIN_2"/>
    <property type="match status" value="33"/>
</dbReference>
<evidence type="ECO:0000313" key="25">
    <source>
        <dbReference type="Proteomes" id="UP000504606"/>
    </source>
</evidence>
<keyword evidence="25" id="KW-1185">Reference proteome</keyword>
<feature type="domain" description="Cadherin" evidence="24">
    <location>
        <begin position="496"/>
        <end position="600"/>
    </location>
</feature>
<feature type="domain" description="Cadherin" evidence="24">
    <location>
        <begin position="1568"/>
        <end position="1655"/>
    </location>
</feature>
<dbReference type="FunFam" id="2.60.40.60:FF:000134">
    <property type="entry name" value="protocadherin Fat 4"/>
    <property type="match status" value="1"/>
</dbReference>
<feature type="domain" description="Cadherin" evidence="24">
    <location>
        <begin position="1339"/>
        <end position="1443"/>
    </location>
</feature>
<feature type="region of interest" description="Disordered" evidence="19">
    <location>
        <begin position="4922"/>
        <end position="5089"/>
    </location>
</feature>
<dbReference type="Pfam" id="PF02210">
    <property type="entry name" value="Laminin_G_2"/>
    <property type="match status" value="1"/>
</dbReference>
<reference evidence="26" key="1">
    <citation type="submission" date="2025-08" db="UniProtKB">
        <authorList>
            <consortium name="RefSeq"/>
        </authorList>
    </citation>
    <scope>IDENTIFICATION</scope>
    <source>
        <tissue evidence="26">Whole organism</tissue>
    </source>
</reference>
<dbReference type="FunFam" id="2.60.40.60:FF:000080">
    <property type="entry name" value="FAT atypical cadherin 1"/>
    <property type="match status" value="1"/>
</dbReference>
<dbReference type="FunFam" id="2.60.40.60:FF:000033">
    <property type="entry name" value="FAT atypical cadherin 1"/>
    <property type="match status" value="4"/>
</dbReference>
<dbReference type="FunFam" id="2.60.40.60:FF:000118">
    <property type="entry name" value="protocadherin Fat 4"/>
    <property type="match status" value="1"/>
</dbReference>
<dbReference type="InterPro" id="IPR020894">
    <property type="entry name" value="Cadherin_CS"/>
</dbReference>
<dbReference type="FunFam" id="2.60.40.60:FF:000024">
    <property type="entry name" value="FAT atypical cadherin 3"/>
    <property type="match status" value="1"/>
</dbReference>
<evidence type="ECO:0000256" key="6">
    <source>
        <dbReference type="ARBA" id="ARBA00022729"/>
    </source>
</evidence>
<feature type="compositionally biased region" description="Low complexity" evidence="19">
    <location>
        <begin position="4797"/>
        <end position="4807"/>
    </location>
</feature>
<feature type="domain" description="Cadherin" evidence="24">
    <location>
        <begin position="2090"/>
        <end position="2209"/>
    </location>
</feature>
<feature type="compositionally biased region" description="Polar residues" evidence="19">
    <location>
        <begin position="4958"/>
        <end position="4978"/>
    </location>
</feature>
<evidence type="ECO:0000256" key="21">
    <source>
        <dbReference type="SAM" id="SignalP"/>
    </source>
</evidence>
<dbReference type="CTD" id="33627"/>
<dbReference type="Gene3D" id="2.10.25.10">
    <property type="entry name" value="Laminin"/>
    <property type="match status" value="4"/>
</dbReference>
<keyword evidence="5 20" id="KW-0812">Transmembrane</keyword>
<dbReference type="FunFam" id="2.60.40.60:FF:000020">
    <property type="entry name" value="Dachsous cadherin-related 1b"/>
    <property type="match status" value="6"/>
</dbReference>
<feature type="domain" description="Cadherin" evidence="24">
    <location>
        <begin position="3279"/>
        <end position="3382"/>
    </location>
</feature>
<feature type="domain" description="Cadherin" evidence="24">
    <location>
        <begin position="2641"/>
        <end position="2745"/>
    </location>
</feature>
<dbReference type="FunFam" id="2.60.40.60:FF:000007">
    <property type="entry name" value="Protocadherin alpha 2"/>
    <property type="match status" value="1"/>
</dbReference>
<feature type="region of interest" description="Disordered" evidence="19">
    <location>
        <begin position="30"/>
        <end position="53"/>
    </location>
</feature>
<feature type="compositionally biased region" description="Low complexity" evidence="19">
    <location>
        <begin position="4935"/>
        <end position="4950"/>
    </location>
</feature>
<dbReference type="GO" id="GO:0005509">
    <property type="term" value="F:calcium ion binding"/>
    <property type="evidence" value="ECO:0007669"/>
    <property type="project" value="UniProtKB-UniRule"/>
</dbReference>
<feature type="domain" description="EGF-like" evidence="23">
    <location>
        <begin position="4042"/>
        <end position="4078"/>
    </location>
</feature>
<comment type="subunit">
    <text evidence="14">Heterophilic interaction with FAT4; this interaction affects their respective protein levels.</text>
</comment>
<dbReference type="GO" id="GO:0090251">
    <property type="term" value="P:protein localization involved in establishment of planar polarity"/>
    <property type="evidence" value="ECO:0007669"/>
    <property type="project" value="UniProtKB-ARBA"/>
</dbReference>
<keyword evidence="11 20" id="KW-0472">Membrane</keyword>
<feature type="domain" description="Cadherin" evidence="24">
    <location>
        <begin position="2318"/>
        <end position="2424"/>
    </location>
</feature>
<feature type="domain" description="Cadherin" evidence="24">
    <location>
        <begin position="2210"/>
        <end position="2317"/>
    </location>
</feature>
<dbReference type="FunFam" id="2.10.25.10:FF:000594">
    <property type="entry name" value="cadherin-related tumor suppressor"/>
    <property type="match status" value="1"/>
</dbReference>
<dbReference type="Gene3D" id="2.60.120.200">
    <property type="match status" value="2"/>
</dbReference>
<feature type="compositionally biased region" description="Pro residues" evidence="19">
    <location>
        <begin position="4740"/>
        <end position="4749"/>
    </location>
</feature>
<feature type="domain" description="Cadherin" evidence="24">
    <location>
        <begin position="81"/>
        <end position="146"/>
    </location>
</feature>
<feature type="domain" description="Cadherin" evidence="24">
    <location>
        <begin position="916"/>
        <end position="1019"/>
    </location>
</feature>
<dbReference type="GO" id="GO:0042067">
    <property type="term" value="P:establishment of ommatidial planar polarity"/>
    <property type="evidence" value="ECO:0007669"/>
    <property type="project" value="UniProtKB-ARBA"/>
</dbReference>
<dbReference type="FunFam" id="2.60.40.60:FF:000081">
    <property type="entry name" value="protocadherin Fat 4"/>
    <property type="match status" value="1"/>
</dbReference>
<feature type="domain" description="Cadherin" evidence="24">
    <location>
        <begin position="1984"/>
        <end position="2090"/>
    </location>
</feature>
<feature type="domain" description="Cadherin" evidence="24">
    <location>
        <begin position="2533"/>
        <end position="2635"/>
    </location>
</feature>
<dbReference type="GO" id="GO:0048638">
    <property type="term" value="P:regulation of developmental growth"/>
    <property type="evidence" value="ECO:0007669"/>
    <property type="project" value="UniProtKB-ARBA"/>
</dbReference>
<feature type="region of interest" description="Disordered" evidence="19">
    <location>
        <begin position="5106"/>
        <end position="5129"/>
    </location>
</feature>
<dbReference type="CDD" id="cd11304">
    <property type="entry name" value="Cadherin_repeat"/>
    <property type="match status" value="34"/>
</dbReference>
<dbReference type="GO" id="GO:0022603">
    <property type="term" value="P:regulation of anatomical structure morphogenesis"/>
    <property type="evidence" value="ECO:0007669"/>
    <property type="project" value="UniProtKB-ARBA"/>
</dbReference>
<dbReference type="InterPro" id="IPR013320">
    <property type="entry name" value="ConA-like_dom_sf"/>
</dbReference>
<feature type="signal peptide" evidence="21">
    <location>
        <begin position="1"/>
        <end position="28"/>
    </location>
</feature>
<dbReference type="InterPro" id="IPR002126">
    <property type="entry name" value="Cadherin-like_dom"/>
</dbReference>
<feature type="domain" description="Cadherin" evidence="24">
    <location>
        <begin position="147"/>
        <end position="259"/>
    </location>
</feature>